<reference evidence="1" key="2">
    <citation type="submission" date="2021-02" db="EMBL/GenBank/DDBJ databases">
        <title>Aspergillus puulaauensis MK2 genome sequence.</title>
        <authorList>
            <person name="Futagami T."/>
            <person name="Mori K."/>
            <person name="Kadooka C."/>
            <person name="Tanaka T."/>
        </authorList>
    </citation>
    <scope>NUCLEOTIDE SEQUENCE</scope>
    <source>
        <strain evidence="1">MK2</strain>
    </source>
</reference>
<dbReference type="KEGG" id="apuu:APUU_70384S"/>
<evidence type="ECO:0000313" key="2">
    <source>
        <dbReference type="Proteomes" id="UP000654913"/>
    </source>
</evidence>
<organism evidence="1 2">
    <name type="scientific">Aspergillus puulaauensis</name>
    <dbReference type="NCBI Taxonomy" id="1220207"/>
    <lineage>
        <taxon>Eukaryota</taxon>
        <taxon>Fungi</taxon>
        <taxon>Dikarya</taxon>
        <taxon>Ascomycota</taxon>
        <taxon>Pezizomycotina</taxon>
        <taxon>Eurotiomycetes</taxon>
        <taxon>Eurotiomycetidae</taxon>
        <taxon>Eurotiales</taxon>
        <taxon>Aspergillaceae</taxon>
        <taxon>Aspergillus</taxon>
    </lineage>
</organism>
<reference evidence="1" key="1">
    <citation type="submission" date="2021-01" db="EMBL/GenBank/DDBJ databases">
        <authorList>
            <consortium name="Aspergillus puulaauensis MK2 genome sequencing consortium"/>
            <person name="Kazuki M."/>
            <person name="Futagami T."/>
        </authorList>
    </citation>
    <scope>NUCLEOTIDE SEQUENCE</scope>
    <source>
        <strain evidence="1">MK2</strain>
    </source>
</reference>
<dbReference type="Proteomes" id="UP000654913">
    <property type="component" value="Chromosome 7"/>
</dbReference>
<dbReference type="RefSeq" id="XP_041561000.1">
    <property type="nucleotide sequence ID" value="XM_041695251.1"/>
</dbReference>
<evidence type="ECO:0000313" key="1">
    <source>
        <dbReference type="EMBL" id="BCS28814.1"/>
    </source>
</evidence>
<dbReference type="GeneID" id="64978811"/>
<name>A0A7R7XY72_9EURO</name>
<gene>
    <name evidence="1" type="ORF">APUU_70384S</name>
</gene>
<keyword evidence="2" id="KW-1185">Reference proteome</keyword>
<sequence>MFRSSFREGYWSRRFQMNYSRAWVLRVRILHRAFALMRITRRWRFPVLVGEWYVQVEFDNTLTEQGYALNAGLYAFAAHTYGSPYWKANFLATPLLTVWV</sequence>
<dbReference type="EMBL" id="AP024449">
    <property type="protein sequence ID" value="BCS28814.1"/>
    <property type="molecule type" value="Genomic_DNA"/>
</dbReference>
<protein>
    <submittedName>
        <fullName evidence="1">Uncharacterized protein</fullName>
    </submittedName>
</protein>
<accession>A0A7R7XY72</accession>
<proteinExistence type="predicted"/>
<dbReference type="AlphaFoldDB" id="A0A7R7XY72"/>